<feature type="transmembrane region" description="Helical" evidence="1">
    <location>
        <begin position="114"/>
        <end position="136"/>
    </location>
</feature>
<dbReference type="AlphaFoldDB" id="A0AAW9A7J4"/>
<gene>
    <name evidence="2" type="ORF">QTL97_10460</name>
</gene>
<feature type="transmembrane region" description="Helical" evidence="1">
    <location>
        <begin position="31"/>
        <end position="55"/>
    </location>
</feature>
<name>A0AAW9A7J4_9BACL</name>
<sequence length="167" mass="19091">MKFHQLLLAGFHEPKKLAAFRLLPIGRVIRFAFFFILLMTLISFSLFVFGDVALFETSPELDDYSKTIGGLLYPMAFVIQFVIATFYVFVRISIFAAIGMLIGKLRKKRVEYRFLWRTTAIAATVPLLITIVLDFFPSAETISSVLSSLIHICYIFVTLKYYPNAPK</sequence>
<keyword evidence="1" id="KW-1133">Transmembrane helix</keyword>
<comment type="caution">
    <text evidence="2">The sequence shown here is derived from an EMBL/GenBank/DDBJ whole genome shotgun (WGS) entry which is preliminary data.</text>
</comment>
<evidence type="ECO:0000313" key="2">
    <source>
        <dbReference type="EMBL" id="MDW0117357.1"/>
    </source>
</evidence>
<keyword evidence="3" id="KW-1185">Reference proteome</keyword>
<evidence type="ECO:0000256" key="1">
    <source>
        <dbReference type="SAM" id="Phobius"/>
    </source>
</evidence>
<proteinExistence type="predicted"/>
<dbReference type="EMBL" id="JAUBDJ010000005">
    <property type="protein sequence ID" value="MDW0117357.1"/>
    <property type="molecule type" value="Genomic_DNA"/>
</dbReference>
<dbReference type="Proteomes" id="UP001271648">
    <property type="component" value="Unassembled WGS sequence"/>
</dbReference>
<evidence type="ECO:0000313" key="3">
    <source>
        <dbReference type="Proteomes" id="UP001271648"/>
    </source>
</evidence>
<dbReference type="Pfam" id="PF06691">
    <property type="entry name" value="DUF1189"/>
    <property type="match status" value="1"/>
</dbReference>
<dbReference type="RefSeq" id="WP_317940751.1">
    <property type="nucleotide sequence ID" value="NZ_JAUBDJ010000005.1"/>
</dbReference>
<reference evidence="2 3" key="1">
    <citation type="submission" date="2023-06" db="EMBL/GenBank/DDBJ databases">
        <title>Sporosarcina sp. nov., isolated from Korean traditional fermented seafood 'Jeotgal'.</title>
        <authorList>
            <person name="Yang A.I."/>
            <person name="Shin N.-R."/>
        </authorList>
    </citation>
    <scope>NUCLEOTIDE SEQUENCE [LARGE SCALE GENOMIC DNA]</scope>
    <source>
        <strain evidence="2 3">KCTC43456</strain>
    </source>
</reference>
<feature type="transmembrane region" description="Helical" evidence="1">
    <location>
        <begin position="142"/>
        <end position="162"/>
    </location>
</feature>
<accession>A0AAW9A7J4</accession>
<organism evidence="2 3">
    <name type="scientific">Sporosarcina thermotolerans</name>
    <dbReference type="NCBI Taxonomy" id="633404"/>
    <lineage>
        <taxon>Bacteria</taxon>
        <taxon>Bacillati</taxon>
        <taxon>Bacillota</taxon>
        <taxon>Bacilli</taxon>
        <taxon>Bacillales</taxon>
        <taxon>Caryophanaceae</taxon>
        <taxon>Sporosarcina</taxon>
    </lineage>
</organism>
<feature type="transmembrane region" description="Helical" evidence="1">
    <location>
        <begin position="75"/>
        <end position="102"/>
    </location>
</feature>
<keyword evidence="1" id="KW-0812">Transmembrane</keyword>
<protein>
    <submittedName>
        <fullName evidence="2">DUF1189 family protein</fullName>
    </submittedName>
</protein>
<dbReference type="InterPro" id="IPR009574">
    <property type="entry name" value="DUF1189"/>
</dbReference>
<keyword evidence="1" id="KW-0472">Membrane</keyword>